<sequence length="1593" mass="167118">MKNTTVNIVSSQKAISTFDIDNQSMSVQAVPNVDFVILDKDTKLSPKQLRTTKKGNDLVIKKEDDDETYLVIKDYFTTENVEVLGVQDGQFSSYGLNSSQASIDSITTAELSSTALSGNDYSPLLLGLLGAGVVGIAAASNDSDRPTNSNSTTPTPTSPTITPTPTPTKATVTTVEAVKSVDEGKSLVATVKLDNTNGNDKVAFALSGVASSDYGNATFSNGVTKNADGTLNVPKGVKEFSVTLPIVADKATEGDETLTLKVGDKSVAVGIADASTTPTPTPTPTPTKATVTTVEAVKSVDEGKSLVATVKLDNTNGNDKVAFSISGVEKADYGNVVFGNGVKQNADGTLNVPKGVKEFSVALPIVADKATEGNQNLVLGVGSKNATVQVVDTSTTPAPTPTITKATVTSISAEKPSVNEGERITLTVRLDNPNGNPALTTNIGSNKDYNVTFNGVTVNKDGTLNIPKGVDRFTITLDVIADNKTEGDVSATLSVGDKQTMLNINDTSVTPAPIPPTPTITKATVTTVEAVKSVDEGKSLVATVKLDNTNGNDKVAFSISGVEKADYGNVVFGNGVKQNADGTLNVPKGVKEFSVTLPIVADKATEGDETLAIKVGDKTQNVTIIDVSVAVVQGINVDTRIIDNKWDLQGGPTEKEMTSRDHTDYYTDSSGAEHYTKHHADGIKTTNADDTIKVGYVGNAASRGNVFGDLDLADGNDHLELKGGQVLGTSVHFGEGNDTYIINGHLGNQRPGRVIDDIKHYAGVFMEKGDDKIIAKNFIGNARIYLGNGNDTAELRDLEESLLDLGSGIYKRSYQVSGNQIEIDDYKKFYSDGKTSLNTDIADEKGMVNTATIGRVAGSEIYGGDAIDRLTIHSDDGEKRGKQNIIDLGGGDNEITINSGVRSTITTADGNDILNINDSGRRSSAKINLGDGNNSIAISKNDFSGSIITGKGRDTITLDADSELVKADVQTGSGHDILTINKDYEKDGTFVFDSSVHLGNGNNEIVVKGRMENSKITALEGNDSFIYESKLSDSNDLNIIDLGDGDNSIKAIGGGGNKYVTGSGSDNINITTSAALDPYKTSIHAGGGMNNITVNVGPEGSSYKNIQIDVTALDGDDTLDVNGNLLVGSMIDLGHGNNDITISGEVRGSQFSTGFTNWISTGDGNDNINIYGHTEGVNINTGGGTNNINIYKGVTGSITTLDGKDTIIIKGTSNSGLIKMGNGENYLDIEGHNTSNISLGNHNDTVVIKGNNHGNIITENISDSTNSADVIKIGGKNLGDIILGNGKNTLTIAGESRNSVITTGHSNDEINLMEAFSMKVNAGNGNNVITLNKDAFATNIEAGNGDDKVVINGNFNASTTGVNYIKLGGGTNYLHIKGKVDGASLFAEEGNDTIIIEGDYRAGYADGVATLNLGDGVNHLTINGSITNFHSSNSKIISGINNDIITIKGENSMSIETGDGDDIVSLGSINSGRQSINGGNGFDSLKVNNAGSISLSDLLDFESIDMTSADGKAINTLTINSADSYQSYMNTLDNVGGLYVRGDDGDKIKLGQQGEFTKTNQTINDKNGEAYDVWQATNNNELQIYIQSDLVIL</sequence>
<proteinExistence type="predicted"/>
<evidence type="ECO:0000313" key="2">
    <source>
        <dbReference type="EMBL" id="STZ55714.1"/>
    </source>
</evidence>
<dbReference type="Proteomes" id="UP000254437">
    <property type="component" value="Unassembled WGS sequence"/>
</dbReference>
<evidence type="ECO:0008006" key="4">
    <source>
        <dbReference type="Google" id="ProtNLM"/>
    </source>
</evidence>
<dbReference type="Gene3D" id="2.60.40.2030">
    <property type="match status" value="1"/>
</dbReference>
<dbReference type="EMBL" id="UGQU01000001">
    <property type="protein sequence ID" value="STZ55714.1"/>
    <property type="molecule type" value="Genomic_DNA"/>
</dbReference>
<dbReference type="SUPFAM" id="SSF141072">
    <property type="entry name" value="CalX-like"/>
    <property type="match status" value="3"/>
</dbReference>
<gene>
    <name evidence="2" type="ORF">NCTC10359_00310</name>
</gene>
<evidence type="ECO:0000256" key="1">
    <source>
        <dbReference type="SAM" id="MobiDB-lite"/>
    </source>
</evidence>
<accession>A0A378T5P0</accession>
<name>A0A378T5P0_MORLA</name>
<organism evidence="2 3">
    <name type="scientific">Moraxella lacunata</name>
    <dbReference type="NCBI Taxonomy" id="477"/>
    <lineage>
        <taxon>Bacteria</taxon>
        <taxon>Pseudomonadati</taxon>
        <taxon>Pseudomonadota</taxon>
        <taxon>Gammaproteobacteria</taxon>
        <taxon>Moraxellales</taxon>
        <taxon>Moraxellaceae</taxon>
        <taxon>Moraxella</taxon>
    </lineage>
</organism>
<dbReference type="InterPro" id="IPR038081">
    <property type="entry name" value="CalX-like_sf"/>
</dbReference>
<feature type="region of interest" description="Disordered" evidence="1">
    <location>
        <begin position="139"/>
        <end position="170"/>
    </location>
</feature>
<feature type="compositionally biased region" description="Low complexity" evidence="1">
    <location>
        <begin position="146"/>
        <end position="170"/>
    </location>
</feature>
<dbReference type="Gene3D" id="2.160.20.160">
    <property type="match status" value="3"/>
</dbReference>
<dbReference type="RefSeq" id="WP_115004881.1">
    <property type="nucleotide sequence ID" value="NZ_UGQU01000001.1"/>
</dbReference>
<evidence type="ECO:0000313" key="3">
    <source>
        <dbReference type="Proteomes" id="UP000254437"/>
    </source>
</evidence>
<reference evidence="2 3" key="1">
    <citation type="submission" date="2018-06" db="EMBL/GenBank/DDBJ databases">
        <authorList>
            <consortium name="Pathogen Informatics"/>
            <person name="Doyle S."/>
        </authorList>
    </citation>
    <scope>NUCLEOTIDE SEQUENCE [LARGE SCALE GENOMIC DNA]</scope>
    <source>
        <strain evidence="2 3">NCTC10359</strain>
    </source>
</reference>
<protein>
    <recommendedName>
        <fullName evidence="4">Cyclolysin</fullName>
    </recommendedName>
</protein>